<dbReference type="InterPro" id="IPR011256">
    <property type="entry name" value="Reg_factor_effector_dom_sf"/>
</dbReference>
<evidence type="ECO:0000256" key="1">
    <source>
        <dbReference type="ARBA" id="ARBA00009817"/>
    </source>
</evidence>
<sequence length="217" mass="25321">MSLFPTLRIFILLLLVTFAESFFKNSLTKIMTSEEEGSGTINGYSSPKYKVIKKTESYELREYEPTHWVATTGEGSRRTLGRTLFMRLFKYITGDNEFNSKIAMTVPVANTFGPKEENPQNITMHFFLTKSENPKPNNPDVFLTSYPTLKVYVRGYGGYTNDERRQEHIEALKKDVGEDNYDFSYYFSCGYDAPWKFWNRHNEVWLLAKGKEEENKE</sequence>
<organism evidence="3 4">
    <name type="scientific">Acanthosepion pharaonis</name>
    <name type="common">Pharaoh cuttlefish</name>
    <name type="synonym">Sepia pharaonis</name>
    <dbReference type="NCBI Taxonomy" id="158019"/>
    <lineage>
        <taxon>Eukaryota</taxon>
        <taxon>Metazoa</taxon>
        <taxon>Spiralia</taxon>
        <taxon>Lophotrochozoa</taxon>
        <taxon>Mollusca</taxon>
        <taxon>Cephalopoda</taxon>
        <taxon>Coleoidea</taxon>
        <taxon>Decapodiformes</taxon>
        <taxon>Sepiida</taxon>
        <taxon>Sepiina</taxon>
        <taxon>Sepiidae</taxon>
        <taxon>Acanthosepion</taxon>
    </lineage>
</organism>
<accession>A0A812CZN3</accession>
<dbReference type="Pfam" id="PF04832">
    <property type="entry name" value="SOUL"/>
    <property type="match status" value="1"/>
</dbReference>
<dbReference type="InterPro" id="IPR006917">
    <property type="entry name" value="SOUL_heme-bd"/>
</dbReference>
<dbReference type="FunFam" id="3.20.80.10:FF:000002">
    <property type="entry name" value="Heme-binding protein 2"/>
    <property type="match status" value="1"/>
</dbReference>
<evidence type="ECO:0008006" key="5">
    <source>
        <dbReference type="Google" id="ProtNLM"/>
    </source>
</evidence>
<dbReference type="AlphaFoldDB" id="A0A812CZN3"/>
<dbReference type="Gene3D" id="3.20.80.10">
    <property type="entry name" value="Regulatory factor, effector binding domain"/>
    <property type="match status" value="1"/>
</dbReference>
<comment type="caution">
    <text evidence="3">The sequence shown here is derived from an EMBL/GenBank/DDBJ whole genome shotgun (WGS) entry which is preliminary data.</text>
</comment>
<protein>
    <recommendedName>
        <fullName evidence="5">Heme-binding protein 2</fullName>
    </recommendedName>
</protein>
<proteinExistence type="inferred from homology"/>
<keyword evidence="2" id="KW-0732">Signal</keyword>
<evidence type="ECO:0000256" key="2">
    <source>
        <dbReference type="SAM" id="SignalP"/>
    </source>
</evidence>
<dbReference type="PANTHER" id="PTHR11220:SF1">
    <property type="entry name" value="HEME-BINDING PROTEIN 2"/>
    <property type="match status" value="1"/>
</dbReference>
<dbReference type="PANTHER" id="PTHR11220">
    <property type="entry name" value="HEME-BINDING PROTEIN-RELATED"/>
    <property type="match status" value="1"/>
</dbReference>
<feature type="chain" id="PRO_5032903055" description="Heme-binding protein 2" evidence="2">
    <location>
        <begin position="22"/>
        <end position="217"/>
    </location>
</feature>
<gene>
    <name evidence="3" type="ORF">SPHA_42668</name>
</gene>
<name>A0A812CZN3_ACAPH</name>
<evidence type="ECO:0000313" key="4">
    <source>
        <dbReference type="Proteomes" id="UP000597762"/>
    </source>
</evidence>
<dbReference type="EMBL" id="CAHIKZ030002096">
    <property type="protein sequence ID" value="CAE1281054.1"/>
    <property type="molecule type" value="Genomic_DNA"/>
</dbReference>
<dbReference type="OrthoDB" id="6424451at2759"/>
<keyword evidence="4" id="KW-1185">Reference proteome</keyword>
<reference evidence="3" key="1">
    <citation type="submission" date="2021-01" db="EMBL/GenBank/DDBJ databases">
        <authorList>
            <person name="Li R."/>
            <person name="Bekaert M."/>
        </authorList>
    </citation>
    <scope>NUCLEOTIDE SEQUENCE</scope>
    <source>
        <strain evidence="3">Farmed</strain>
    </source>
</reference>
<comment type="similarity">
    <text evidence="1">Belongs to the HEBP family.</text>
</comment>
<dbReference type="Proteomes" id="UP000597762">
    <property type="component" value="Unassembled WGS sequence"/>
</dbReference>
<feature type="signal peptide" evidence="2">
    <location>
        <begin position="1"/>
        <end position="21"/>
    </location>
</feature>
<dbReference type="SUPFAM" id="SSF55136">
    <property type="entry name" value="Probable bacterial effector-binding domain"/>
    <property type="match status" value="1"/>
</dbReference>
<evidence type="ECO:0000313" key="3">
    <source>
        <dbReference type="EMBL" id="CAE1281054.1"/>
    </source>
</evidence>